<comment type="caution">
    <text evidence="2">The sequence shown here is derived from an EMBL/GenBank/DDBJ whole genome shotgun (WGS) entry which is preliminary data.</text>
</comment>
<dbReference type="PANTHER" id="PTHR43852">
    <property type="entry name" value="NUCLEOTIDYLTRANSFERASE"/>
    <property type="match status" value="1"/>
</dbReference>
<dbReference type="EMBL" id="LPWH01000049">
    <property type="protein sequence ID" value="POR04169.1"/>
    <property type="molecule type" value="Genomic_DNA"/>
</dbReference>
<proteinExistence type="predicted"/>
<dbReference type="CDD" id="cd05403">
    <property type="entry name" value="NT_KNTase_like"/>
    <property type="match status" value="1"/>
</dbReference>
<protein>
    <submittedName>
        <fullName evidence="2">DNA polymerase III subunit beta</fullName>
    </submittedName>
</protein>
<evidence type="ECO:0000313" key="2">
    <source>
        <dbReference type="EMBL" id="POR04169.1"/>
    </source>
</evidence>
<dbReference type="AlphaFoldDB" id="A0A2S4JXA7"/>
<dbReference type="InterPro" id="IPR043519">
    <property type="entry name" value="NT_sf"/>
</dbReference>
<evidence type="ECO:0000259" key="1">
    <source>
        <dbReference type="Pfam" id="PF18765"/>
    </source>
</evidence>
<dbReference type="InterPro" id="IPR052930">
    <property type="entry name" value="TA_antitoxin_MntA"/>
</dbReference>
<sequence length="129" mass="14076">MYQGIRDAVTAELAADQRILAMYLLGSAASGRLRADSDIDIALMAQPGIQLSELERARIAAALSYRLGRQVDLGMLSSRNLVYANEVLHTGIQLYSRDPGAAALYAANLLGLYLEFNEGRQEILNAYTI</sequence>
<dbReference type="Gene3D" id="3.30.460.10">
    <property type="entry name" value="Beta Polymerase, domain 2"/>
    <property type="match status" value="1"/>
</dbReference>
<keyword evidence="3" id="KW-1185">Reference proteome</keyword>
<accession>A0A2S4JXA7</accession>
<organism evidence="2 3">
    <name type="scientific">Alkalispirochaeta sphaeroplastigenens</name>
    <dbReference type="NCBI Taxonomy" id="1187066"/>
    <lineage>
        <taxon>Bacteria</taxon>
        <taxon>Pseudomonadati</taxon>
        <taxon>Spirochaetota</taxon>
        <taxon>Spirochaetia</taxon>
        <taxon>Spirochaetales</taxon>
        <taxon>Spirochaetaceae</taxon>
        <taxon>Alkalispirochaeta</taxon>
    </lineage>
</organism>
<dbReference type="NCBIfam" id="NF047752">
    <property type="entry name" value="MntA_antitoxin"/>
    <property type="match status" value="1"/>
</dbReference>
<dbReference type="Proteomes" id="UP000237350">
    <property type="component" value="Unassembled WGS sequence"/>
</dbReference>
<gene>
    <name evidence="2" type="ORF">AU468_04100</name>
</gene>
<dbReference type="OrthoDB" id="370002at2"/>
<name>A0A2S4JXA7_9SPIO</name>
<dbReference type="Pfam" id="PF18765">
    <property type="entry name" value="Polbeta"/>
    <property type="match status" value="1"/>
</dbReference>
<dbReference type="SUPFAM" id="SSF81301">
    <property type="entry name" value="Nucleotidyltransferase"/>
    <property type="match status" value="1"/>
</dbReference>
<evidence type="ECO:0000313" key="3">
    <source>
        <dbReference type="Proteomes" id="UP000237350"/>
    </source>
</evidence>
<feature type="domain" description="Polymerase beta nucleotidyltransferase" evidence="1">
    <location>
        <begin position="13"/>
        <end position="99"/>
    </location>
</feature>
<dbReference type="PANTHER" id="PTHR43852:SF2">
    <property type="entry name" value="PROTEIN ADENYLYLTRANSFERASE MNTA"/>
    <property type="match status" value="1"/>
</dbReference>
<reference evidence="3" key="1">
    <citation type="submission" date="2015-12" db="EMBL/GenBank/DDBJ databases">
        <authorList>
            <person name="Lodha T.D."/>
            <person name="Chintalapati S."/>
            <person name="Chintalapati V.R."/>
            <person name="Sravanthi T."/>
        </authorList>
    </citation>
    <scope>NUCLEOTIDE SEQUENCE [LARGE SCALE GENOMIC DNA]</scope>
    <source>
        <strain evidence="3">JC133</strain>
    </source>
</reference>
<dbReference type="InterPro" id="IPR041633">
    <property type="entry name" value="Polbeta"/>
</dbReference>